<dbReference type="AlphaFoldDB" id="A0A261F1R6"/>
<accession>A0A261F1R6</accession>
<name>A0A261F1R6_9BIFI</name>
<evidence type="ECO:0000313" key="8">
    <source>
        <dbReference type="EMBL" id="OZG53069.1"/>
    </source>
</evidence>
<evidence type="ECO:0000256" key="4">
    <source>
        <dbReference type="PIRSR" id="PIRSR000097-1"/>
    </source>
</evidence>
<dbReference type="Pfam" id="PF00248">
    <property type="entry name" value="Aldo_ket_red"/>
    <property type="match status" value="1"/>
</dbReference>
<proteinExistence type="inferred from homology"/>
<reference evidence="8 9" key="1">
    <citation type="journal article" date="2017" name="BMC Genomics">
        <title>Comparative genomic and phylogenomic analyses of the Bifidobacteriaceae family.</title>
        <authorList>
            <person name="Lugli G.A."/>
            <person name="Milani C."/>
            <person name="Turroni F."/>
            <person name="Duranti S."/>
            <person name="Mancabelli L."/>
            <person name="Mangifesta M."/>
            <person name="Ferrario C."/>
            <person name="Modesto M."/>
            <person name="Mattarelli P."/>
            <person name="Jiri K."/>
            <person name="van Sinderen D."/>
            <person name="Ventura M."/>
        </authorList>
    </citation>
    <scope>NUCLEOTIDE SEQUENCE [LARGE SCALE GENOMIC DNA]</scope>
    <source>
        <strain evidence="8 9">DSM 24762</strain>
    </source>
</reference>
<dbReference type="CDD" id="cd19133">
    <property type="entry name" value="AKR_AKR5F1"/>
    <property type="match status" value="1"/>
</dbReference>
<evidence type="ECO:0000256" key="6">
    <source>
        <dbReference type="PIRSR" id="PIRSR000097-3"/>
    </source>
</evidence>
<evidence type="ECO:0000256" key="5">
    <source>
        <dbReference type="PIRSR" id="PIRSR000097-2"/>
    </source>
</evidence>
<dbReference type="InterPro" id="IPR036812">
    <property type="entry name" value="NAD(P)_OxRdtase_dom_sf"/>
</dbReference>
<evidence type="ECO:0000256" key="1">
    <source>
        <dbReference type="ARBA" id="ARBA00007905"/>
    </source>
</evidence>
<organism evidence="8 9">
    <name type="scientific">Alloscardovia macacae</name>
    <dbReference type="NCBI Taxonomy" id="1160091"/>
    <lineage>
        <taxon>Bacteria</taxon>
        <taxon>Bacillati</taxon>
        <taxon>Actinomycetota</taxon>
        <taxon>Actinomycetes</taxon>
        <taxon>Bifidobacteriales</taxon>
        <taxon>Bifidobacteriaceae</taxon>
        <taxon>Alloscardovia</taxon>
    </lineage>
</organism>
<dbReference type="Proteomes" id="UP000243657">
    <property type="component" value="Unassembled WGS sequence"/>
</dbReference>
<gene>
    <name evidence="8" type="ORF">ALMA_1371</name>
</gene>
<dbReference type="SUPFAM" id="SSF51430">
    <property type="entry name" value="NAD(P)-linked oxidoreductase"/>
    <property type="match status" value="1"/>
</dbReference>
<dbReference type="GO" id="GO:0016616">
    <property type="term" value="F:oxidoreductase activity, acting on the CH-OH group of donors, NAD or NADP as acceptor"/>
    <property type="evidence" value="ECO:0007669"/>
    <property type="project" value="UniProtKB-ARBA"/>
</dbReference>
<dbReference type="PROSITE" id="PS00798">
    <property type="entry name" value="ALDOKETO_REDUCTASE_1"/>
    <property type="match status" value="1"/>
</dbReference>
<evidence type="ECO:0000259" key="7">
    <source>
        <dbReference type="Pfam" id="PF00248"/>
    </source>
</evidence>
<dbReference type="Gene3D" id="3.20.20.100">
    <property type="entry name" value="NADP-dependent oxidoreductase domain"/>
    <property type="match status" value="1"/>
</dbReference>
<keyword evidence="9" id="KW-1185">Reference proteome</keyword>
<dbReference type="PRINTS" id="PR00069">
    <property type="entry name" value="ALDKETRDTASE"/>
</dbReference>
<sequence length="294" mass="32338">MTSLTTQPTTTLNNGVTMPMVGFGVFQIPDPAVCQTAVEEAIATGYRLIDTAEAYQNEEAVGCAIATSIEKGIVTRDELFITTKAFIQHISYAGIKEAFAASLEKLGLDYIDLYLLHQPVGDTFGAWRAMEELYMEGKVRAIGVSNFEDDQVANLSIFNEITPAVNQIELHVFNQKTASVDYQLSKGVQVESWGAFAEGRFDVFRNPTLVSIAEKYGKSTAQVMLRWQLQRGIVSLSKSANPERVRANFSIFDFALTDEDMAAIAELNTNTTVFADHHEAATVELLAGRVGKKF</sequence>
<feature type="binding site" evidence="5">
    <location>
        <position position="117"/>
    </location>
    <ligand>
        <name>substrate</name>
    </ligand>
</feature>
<protein>
    <submittedName>
        <fullName evidence="8">2,5-diketo-D-gluconic acid reductase</fullName>
    </submittedName>
</protein>
<evidence type="ECO:0000256" key="2">
    <source>
        <dbReference type="ARBA" id="ARBA00022857"/>
    </source>
</evidence>
<feature type="site" description="Lowers pKa of active site Tyr" evidence="6">
    <location>
        <position position="84"/>
    </location>
</feature>
<dbReference type="PROSITE" id="PS00062">
    <property type="entry name" value="ALDOKETO_REDUCTASE_2"/>
    <property type="match status" value="1"/>
</dbReference>
<feature type="active site" description="Proton donor" evidence="4">
    <location>
        <position position="55"/>
    </location>
</feature>
<dbReference type="FunFam" id="3.20.20.100:FF:000015">
    <property type="entry name" value="Oxidoreductase, aldo/keto reductase family"/>
    <property type="match status" value="1"/>
</dbReference>
<keyword evidence="3" id="KW-0560">Oxidoreductase</keyword>
<dbReference type="PIRSF" id="PIRSF000097">
    <property type="entry name" value="AKR"/>
    <property type="match status" value="1"/>
</dbReference>
<comment type="caution">
    <text evidence="8">The sequence shown here is derived from an EMBL/GenBank/DDBJ whole genome shotgun (WGS) entry which is preliminary data.</text>
</comment>
<keyword evidence="2" id="KW-0521">NADP</keyword>
<dbReference type="PANTHER" id="PTHR43827:SF3">
    <property type="entry name" value="NADP-DEPENDENT OXIDOREDUCTASE DOMAIN-CONTAINING PROTEIN"/>
    <property type="match status" value="1"/>
</dbReference>
<feature type="domain" description="NADP-dependent oxidoreductase" evidence="7">
    <location>
        <begin position="35"/>
        <end position="268"/>
    </location>
</feature>
<comment type="similarity">
    <text evidence="1">Belongs to the aldo/keto reductase family.</text>
</comment>
<evidence type="ECO:0000256" key="3">
    <source>
        <dbReference type="ARBA" id="ARBA00023002"/>
    </source>
</evidence>
<dbReference type="InterPro" id="IPR020471">
    <property type="entry name" value="AKR"/>
</dbReference>
<dbReference type="InterPro" id="IPR018170">
    <property type="entry name" value="Aldo/ket_reductase_CS"/>
</dbReference>
<evidence type="ECO:0000313" key="9">
    <source>
        <dbReference type="Proteomes" id="UP000243657"/>
    </source>
</evidence>
<dbReference type="PANTHER" id="PTHR43827">
    <property type="entry name" value="2,5-DIKETO-D-GLUCONIC ACID REDUCTASE"/>
    <property type="match status" value="1"/>
</dbReference>
<dbReference type="InterPro" id="IPR023210">
    <property type="entry name" value="NADP_OxRdtase_dom"/>
</dbReference>
<dbReference type="RefSeq" id="WP_094727008.1">
    <property type="nucleotide sequence ID" value="NZ_JBHLWS010000001.1"/>
</dbReference>
<dbReference type="EMBL" id="MWWT01000009">
    <property type="protein sequence ID" value="OZG53069.1"/>
    <property type="molecule type" value="Genomic_DNA"/>
</dbReference>